<dbReference type="Gene3D" id="2.30.110.10">
    <property type="entry name" value="Electron Transport, Fmn-binding Protein, Chain A"/>
    <property type="match status" value="1"/>
</dbReference>
<dbReference type="AlphaFoldDB" id="A0A9D8PMB1"/>
<dbReference type="PANTHER" id="PTHR34071">
    <property type="entry name" value="5-NITROIMIDAZOLE ANTIBIOTICS RESISTANCE PROTEIN, NIMA-FAMILY-RELATED PROTEIN-RELATED"/>
    <property type="match status" value="1"/>
</dbReference>
<reference evidence="1" key="1">
    <citation type="journal article" date="2021" name="Environ. Microbiol.">
        <title>Genomic characterization of three novel Desulfobacterota classes expand the metabolic and phylogenetic diversity of the phylum.</title>
        <authorList>
            <person name="Murphy C.L."/>
            <person name="Biggerstaff J."/>
            <person name="Eichhorn A."/>
            <person name="Ewing E."/>
            <person name="Shahan R."/>
            <person name="Soriano D."/>
            <person name="Stewart S."/>
            <person name="VanMol K."/>
            <person name="Walker R."/>
            <person name="Walters P."/>
            <person name="Elshahed M.S."/>
            <person name="Youssef N.H."/>
        </authorList>
    </citation>
    <scope>NUCLEOTIDE SEQUENCE</scope>
    <source>
        <strain evidence="1">Zod_Metabat.24</strain>
    </source>
</reference>
<proteinExistence type="predicted"/>
<reference evidence="1" key="2">
    <citation type="submission" date="2021-01" db="EMBL/GenBank/DDBJ databases">
        <authorList>
            <person name="Hahn C.R."/>
            <person name="Youssef N.H."/>
            <person name="Elshahed M."/>
        </authorList>
    </citation>
    <scope>NUCLEOTIDE SEQUENCE</scope>
    <source>
        <strain evidence="1">Zod_Metabat.24</strain>
    </source>
</reference>
<protein>
    <submittedName>
        <fullName evidence="1">Pyridoxamine 5'-phosphate oxidase family protein</fullName>
    </submittedName>
</protein>
<evidence type="ECO:0000313" key="2">
    <source>
        <dbReference type="Proteomes" id="UP000809273"/>
    </source>
</evidence>
<comment type="caution">
    <text evidence="1">The sequence shown here is derived from an EMBL/GenBank/DDBJ whole genome shotgun (WGS) entry which is preliminary data.</text>
</comment>
<gene>
    <name evidence="1" type="ORF">JW984_03540</name>
</gene>
<name>A0A9D8PMB1_9DELT</name>
<dbReference type="InterPro" id="IPR012349">
    <property type="entry name" value="Split_barrel_FMN-bd"/>
</dbReference>
<dbReference type="SUPFAM" id="SSF50475">
    <property type="entry name" value="FMN-binding split barrel"/>
    <property type="match status" value="1"/>
</dbReference>
<dbReference type="PANTHER" id="PTHR34071:SF2">
    <property type="entry name" value="FLAVIN-NUCLEOTIDE-BINDING PROTEIN"/>
    <property type="match status" value="1"/>
</dbReference>
<dbReference type="InterPro" id="IPR024747">
    <property type="entry name" value="Pyridox_Oxase-rel"/>
</dbReference>
<organism evidence="1 2">
    <name type="scientific">Candidatus Zymogenus saltonus</name>
    <dbReference type="NCBI Taxonomy" id="2844893"/>
    <lineage>
        <taxon>Bacteria</taxon>
        <taxon>Deltaproteobacteria</taxon>
        <taxon>Candidatus Zymogenia</taxon>
        <taxon>Candidatus Zymogeniales</taxon>
        <taxon>Candidatus Zymogenaceae</taxon>
        <taxon>Candidatus Zymogenus</taxon>
    </lineage>
</organism>
<evidence type="ECO:0000313" key="1">
    <source>
        <dbReference type="EMBL" id="MBN1572254.1"/>
    </source>
</evidence>
<dbReference type="Pfam" id="PF12900">
    <property type="entry name" value="Pyridox_ox_2"/>
    <property type="match status" value="1"/>
</dbReference>
<sequence length="152" mass="17430">MRKREKLVSDVGEIERILTGAKVLRVAFSKDDRPYIVPVNFGYESGRLFFHTGYRGKKMEFLMANPEVCFEVDSKVEVVPSDEACGFSCRYMSIVGYGTARLVEDVEEKIRSLDIIMAHYSDKKFEYKPEVLKITAVVEITISYMTGRRSGY</sequence>
<dbReference type="Proteomes" id="UP000809273">
    <property type="component" value="Unassembled WGS sequence"/>
</dbReference>
<accession>A0A9D8PMB1</accession>
<dbReference type="EMBL" id="JAFGIX010000017">
    <property type="protein sequence ID" value="MBN1572254.1"/>
    <property type="molecule type" value="Genomic_DNA"/>
</dbReference>